<evidence type="ECO:0000259" key="8">
    <source>
        <dbReference type="PROSITE" id="PS51821"/>
    </source>
</evidence>
<organism evidence="9 10">
    <name type="scientific">Teratosphaeria nubilosa</name>
    <dbReference type="NCBI Taxonomy" id="161662"/>
    <lineage>
        <taxon>Eukaryota</taxon>
        <taxon>Fungi</taxon>
        <taxon>Dikarya</taxon>
        <taxon>Ascomycota</taxon>
        <taxon>Pezizomycotina</taxon>
        <taxon>Dothideomycetes</taxon>
        <taxon>Dothideomycetidae</taxon>
        <taxon>Mycosphaerellales</taxon>
        <taxon>Teratosphaeriaceae</taxon>
        <taxon>Teratosphaeria</taxon>
    </lineage>
</organism>
<keyword evidence="5" id="KW-0539">Nucleus</keyword>
<evidence type="ECO:0000256" key="3">
    <source>
        <dbReference type="ARBA" id="ARBA00023015"/>
    </source>
</evidence>
<evidence type="ECO:0000256" key="1">
    <source>
        <dbReference type="ARBA" id="ARBA00004123"/>
    </source>
</evidence>
<evidence type="ECO:0000256" key="5">
    <source>
        <dbReference type="ARBA" id="ARBA00023242"/>
    </source>
</evidence>
<dbReference type="GO" id="GO:0030435">
    <property type="term" value="P:sporulation resulting in formation of a cellular spore"/>
    <property type="evidence" value="ECO:0007669"/>
    <property type="project" value="UniProtKB-KW"/>
</dbReference>
<gene>
    <name evidence="9" type="ORF">EJ03DRAFT_147695</name>
</gene>
<dbReference type="Pfam" id="PF11754">
    <property type="entry name" value="Velvet"/>
    <property type="match status" value="1"/>
</dbReference>
<feature type="compositionally biased region" description="Low complexity" evidence="7">
    <location>
        <begin position="64"/>
        <end position="85"/>
    </location>
</feature>
<comment type="subcellular location">
    <subcellularLocation>
        <location evidence="1">Nucleus</location>
    </subcellularLocation>
</comment>
<dbReference type="OrthoDB" id="1746739at2759"/>
<feature type="region of interest" description="Disordered" evidence="7">
    <location>
        <begin position="64"/>
        <end position="167"/>
    </location>
</feature>
<evidence type="ECO:0000313" key="10">
    <source>
        <dbReference type="Proteomes" id="UP000799436"/>
    </source>
</evidence>
<dbReference type="PANTHER" id="PTHR33572">
    <property type="entry name" value="SPORE DEVELOPMENT REGULATOR VOSA"/>
    <property type="match status" value="1"/>
</dbReference>
<accession>A0A6G1L3K3</accession>
<dbReference type="Gene3D" id="2.60.40.3960">
    <property type="entry name" value="Velvet domain"/>
    <property type="match status" value="1"/>
</dbReference>
<dbReference type="InterPro" id="IPR037525">
    <property type="entry name" value="Velvet_dom"/>
</dbReference>
<evidence type="ECO:0000256" key="4">
    <source>
        <dbReference type="ARBA" id="ARBA00023163"/>
    </source>
</evidence>
<protein>
    <recommendedName>
        <fullName evidence="8">Velvet domain-containing protein</fullName>
    </recommendedName>
</protein>
<dbReference type="GO" id="GO:0005634">
    <property type="term" value="C:nucleus"/>
    <property type="evidence" value="ECO:0007669"/>
    <property type="project" value="UniProtKB-SubCell"/>
</dbReference>
<feature type="compositionally biased region" description="Polar residues" evidence="7">
    <location>
        <begin position="86"/>
        <end position="102"/>
    </location>
</feature>
<dbReference type="AlphaFoldDB" id="A0A6G1L3K3"/>
<evidence type="ECO:0000256" key="2">
    <source>
        <dbReference type="ARBA" id="ARBA00022969"/>
    </source>
</evidence>
<keyword evidence="10" id="KW-1185">Reference proteome</keyword>
<comment type="similarity">
    <text evidence="6">Belongs to the velvet family. VelB subfamily.</text>
</comment>
<dbReference type="PANTHER" id="PTHR33572:SF3">
    <property type="entry name" value="VELVET COMPLEX SUBUNIT B"/>
    <property type="match status" value="1"/>
</dbReference>
<dbReference type="PROSITE" id="PS51821">
    <property type="entry name" value="VELVET"/>
    <property type="match status" value="1"/>
</dbReference>
<evidence type="ECO:0000256" key="6">
    <source>
        <dbReference type="ARBA" id="ARBA00038045"/>
    </source>
</evidence>
<reference evidence="9" key="1">
    <citation type="journal article" date="2020" name="Stud. Mycol.">
        <title>101 Dothideomycetes genomes: a test case for predicting lifestyles and emergence of pathogens.</title>
        <authorList>
            <person name="Haridas S."/>
            <person name="Albert R."/>
            <person name="Binder M."/>
            <person name="Bloem J."/>
            <person name="Labutti K."/>
            <person name="Salamov A."/>
            <person name="Andreopoulos B."/>
            <person name="Baker S."/>
            <person name="Barry K."/>
            <person name="Bills G."/>
            <person name="Bluhm B."/>
            <person name="Cannon C."/>
            <person name="Castanera R."/>
            <person name="Culley D."/>
            <person name="Daum C."/>
            <person name="Ezra D."/>
            <person name="Gonzalez J."/>
            <person name="Henrissat B."/>
            <person name="Kuo A."/>
            <person name="Liang C."/>
            <person name="Lipzen A."/>
            <person name="Lutzoni F."/>
            <person name="Magnuson J."/>
            <person name="Mondo S."/>
            <person name="Nolan M."/>
            <person name="Ohm R."/>
            <person name="Pangilinan J."/>
            <person name="Park H.-J."/>
            <person name="Ramirez L."/>
            <person name="Alfaro M."/>
            <person name="Sun H."/>
            <person name="Tritt A."/>
            <person name="Yoshinaga Y."/>
            <person name="Zwiers L.-H."/>
            <person name="Turgeon B."/>
            <person name="Goodwin S."/>
            <person name="Spatafora J."/>
            <person name="Crous P."/>
            <person name="Grigoriev I."/>
        </authorList>
    </citation>
    <scope>NUCLEOTIDE SEQUENCE</scope>
    <source>
        <strain evidence="9">CBS 116005</strain>
    </source>
</reference>
<keyword evidence="3" id="KW-0805">Transcription regulation</keyword>
<keyword evidence="4" id="KW-0804">Transcription</keyword>
<dbReference type="InterPro" id="IPR038491">
    <property type="entry name" value="Velvet_dom_sf"/>
</dbReference>
<proteinExistence type="inferred from homology"/>
<name>A0A6G1L3K3_9PEZI</name>
<evidence type="ECO:0000256" key="7">
    <source>
        <dbReference type="SAM" id="MobiDB-lite"/>
    </source>
</evidence>
<sequence length="482" mass="53094">MQVQQIQASPQQQYYHAHPVQAPADHHNHSNGVYSDTRAQSSVYTNGNHQDAQAGAVNDMNPYQQQQHYSHQHAQQAAHYPQQQSTDPNSMSRWPGMQNANPGMTGMAMAPPTHYAQSQGQRQPPPQYQPQSQQQYQQASQQYPQQYQQQQPSHLPPMQTSGMGVSSMYGGAPMPGHMAAPQYGMYQNSSMTLPPPGPVQQNAPPIVPRSGSALYHIGSDENYDYKLVVEQQPQRARMCGFGDKDRRPITPPPCVRLIITNKGTDQEVGFDEVDGTFFVLQVDLWDDVGHKEVNIVRASSQTPSLSISNSTTTAYPPPDRVSDFAYGANGIPYQIPVPGAVGYGGQHPGYPGSVGASPMYTRNLIGSLTVNAARLKDPAGKESYWFVLQDLSVRTEGWFRLRMNFIDLRGKGTESSGLNKGKAPVLAWVFSDKFQVYSAKKFPGVIESTPLSKCFAQQGIKIPIRKDVKGEGDAKEEDGDDD</sequence>
<dbReference type="Proteomes" id="UP000799436">
    <property type="component" value="Unassembled WGS sequence"/>
</dbReference>
<evidence type="ECO:0000313" key="9">
    <source>
        <dbReference type="EMBL" id="KAF2767415.1"/>
    </source>
</evidence>
<dbReference type="EMBL" id="ML995856">
    <property type="protein sequence ID" value="KAF2767415.1"/>
    <property type="molecule type" value="Genomic_DNA"/>
</dbReference>
<feature type="compositionally biased region" description="Low complexity" evidence="7">
    <location>
        <begin position="129"/>
        <end position="153"/>
    </location>
</feature>
<feature type="domain" description="Velvet" evidence="8">
    <location>
        <begin position="220"/>
        <end position="465"/>
    </location>
</feature>
<dbReference type="InterPro" id="IPR021740">
    <property type="entry name" value="Velvet"/>
</dbReference>
<keyword evidence="2" id="KW-0749">Sporulation</keyword>